<keyword evidence="8" id="KW-1185">Reference proteome</keyword>
<dbReference type="PANTHER" id="PTHR30474">
    <property type="entry name" value="CELL CYCLE PROTEIN"/>
    <property type="match status" value="1"/>
</dbReference>
<keyword evidence="2 6" id="KW-0812">Transmembrane</keyword>
<evidence type="ECO:0000256" key="3">
    <source>
        <dbReference type="ARBA" id="ARBA00022960"/>
    </source>
</evidence>
<feature type="transmembrane region" description="Helical" evidence="6">
    <location>
        <begin position="368"/>
        <end position="390"/>
    </location>
</feature>
<feature type="transmembrane region" description="Helical" evidence="6">
    <location>
        <begin position="402"/>
        <end position="426"/>
    </location>
</feature>
<dbReference type="InterPro" id="IPR000175">
    <property type="entry name" value="Na/ntran_symport"/>
</dbReference>
<evidence type="ECO:0000313" key="8">
    <source>
        <dbReference type="Proteomes" id="UP000036923"/>
    </source>
</evidence>
<dbReference type="STRING" id="398512.Bccel_0567"/>
<dbReference type="InterPro" id="IPR001182">
    <property type="entry name" value="FtsW/RodA"/>
</dbReference>
<accession>A0A0L6JIM8</accession>
<dbReference type="PRINTS" id="PR00176">
    <property type="entry name" value="NANEUSMPORT"/>
</dbReference>
<comment type="caution">
    <text evidence="7">The sequence shown here is derived from an EMBL/GenBank/DDBJ whole genome shotgun (WGS) entry which is preliminary data.</text>
</comment>
<reference evidence="8" key="1">
    <citation type="submission" date="2015-07" db="EMBL/GenBank/DDBJ databases">
        <title>Near-Complete Genome Sequence of the Cellulolytic Bacterium Bacteroides (Pseudobacteroides) cellulosolvens ATCC 35603.</title>
        <authorList>
            <person name="Dassa B."/>
            <person name="Utturkar S.M."/>
            <person name="Klingeman D.M."/>
            <person name="Hurt R.A."/>
            <person name="Keller M."/>
            <person name="Xu J."/>
            <person name="Reddy Y.H.K."/>
            <person name="Borovok I."/>
            <person name="Grinberg I.R."/>
            <person name="Lamed R."/>
            <person name="Zhivin O."/>
            <person name="Bayer E.A."/>
            <person name="Brown S.D."/>
        </authorList>
    </citation>
    <scope>NUCLEOTIDE SEQUENCE [LARGE SCALE GENOMIC DNA]</scope>
    <source>
        <strain evidence="8">DSM 2933</strain>
    </source>
</reference>
<evidence type="ECO:0000256" key="2">
    <source>
        <dbReference type="ARBA" id="ARBA00022692"/>
    </source>
</evidence>
<feature type="transmembrane region" description="Helical" evidence="6">
    <location>
        <begin position="112"/>
        <end position="131"/>
    </location>
</feature>
<keyword evidence="4 6" id="KW-1133">Transmembrane helix</keyword>
<proteinExistence type="predicted"/>
<evidence type="ECO:0000256" key="6">
    <source>
        <dbReference type="SAM" id="Phobius"/>
    </source>
</evidence>
<dbReference type="Pfam" id="PF01098">
    <property type="entry name" value="FTSW_RODA_SPOVE"/>
    <property type="match status" value="1"/>
</dbReference>
<feature type="transmembrane region" description="Helical" evidence="6">
    <location>
        <begin position="81"/>
        <end position="100"/>
    </location>
</feature>
<evidence type="ECO:0000256" key="1">
    <source>
        <dbReference type="ARBA" id="ARBA00004141"/>
    </source>
</evidence>
<dbReference type="GO" id="GO:0032153">
    <property type="term" value="C:cell division site"/>
    <property type="evidence" value="ECO:0007669"/>
    <property type="project" value="TreeGrafter"/>
</dbReference>
<evidence type="ECO:0000256" key="5">
    <source>
        <dbReference type="ARBA" id="ARBA00023136"/>
    </source>
</evidence>
<organism evidence="7 8">
    <name type="scientific">Pseudobacteroides cellulosolvens ATCC 35603 = DSM 2933</name>
    <dbReference type="NCBI Taxonomy" id="398512"/>
    <lineage>
        <taxon>Bacteria</taxon>
        <taxon>Bacillati</taxon>
        <taxon>Bacillota</taxon>
        <taxon>Clostridia</taxon>
        <taxon>Eubacteriales</taxon>
        <taxon>Oscillospiraceae</taxon>
        <taxon>Pseudobacteroides</taxon>
    </lineage>
</organism>
<keyword evidence="3" id="KW-0133">Cell shape</keyword>
<dbReference type="GO" id="GO:0051301">
    <property type="term" value="P:cell division"/>
    <property type="evidence" value="ECO:0007669"/>
    <property type="project" value="InterPro"/>
</dbReference>
<feature type="transmembrane region" description="Helical" evidence="6">
    <location>
        <begin position="331"/>
        <end position="356"/>
    </location>
</feature>
<feature type="transmembrane region" description="Helical" evidence="6">
    <location>
        <begin position="219"/>
        <end position="238"/>
    </location>
</feature>
<feature type="transmembrane region" description="Helical" evidence="6">
    <location>
        <begin position="192"/>
        <end position="213"/>
    </location>
</feature>
<sequence length="468" mass="52388">MSEYNGHVGEFLEKVMSHIKYRSIHKTIEDELLVHIEEQKAEYIKRGIDEKNAAVKAIEQMGDPDVVGKQLNKAHSPRTEWSILIITFVIVILGGAVQFFLSGEGIRNENLFFKYLFYAPIGILVFSCVYFFDYTLLGRHPKLVVCILLGAALVGFNVLERINGTFYHVYYISLLAIPVFGIVVYSLRGKGYLGIVASGAFYAAIAFLCIIGPRIYALGLFSLACIVIITVAILKGYFNCNKRVGIAIVYIPTILFVSLLTYYLIMSSPRRLIRILTIFVPEIDPNGGGWQHMMVRSLIKGSKSIGEAVLYGNLSNTQINQVLPSWDSNFALTYIIARLGYIAGLVIISVLSILIIRMFITILKQKNALGFLLSFSAFIAISGQFMLYILSNFGVVMTSVTLPFISYGGSTFVLNMMLLGLVMSVYRRSHIVDDKLQKGSVNNYKLVTIEDGRIIIDFGIRKLKRTHK</sequence>
<comment type="subcellular location">
    <subcellularLocation>
        <location evidence="1">Membrane</location>
        <topology evidence="1">Multi-pass membrane protein</topology>
    </subcellularLocation>
</comment>
<dbReference type="InterPro" id="IPR047928">
    <property type="entry name" value="Perm_prefix_1"/>
</dbReference>
<dbReference type="Proteomes" id="UP000036923">
    <property type="component" value="Unassembled WGS sequence"/>
</dbReference>
<name>A0A0L6JIM8_9FIRM</name>
<dbReference type="EMBL" id="LGTC01000001">
    <property type="protein sequence ID" value="KNY25307.1"/>
    <property type="molecule type" value="Genomic_DNA"/>
</dbReference>
<dbReference type="RefSeq" id="WP_036943961.1">
    <property type="nucleotide sequence ID" value="NZ_JQKC01000024.1"/>
</dbReference>
<dbReference type="PANTHER" id="PTHR30474:SF1">
    <property type="entry name" value="PEPTIDOGLYCAN GLYCOSYLTRANSFERASE MRDB"/>
    <property type="match status" value="1"/>
</dbReference>
<evidence type="ECO:0000313" key="7">
    <source>
        <dbReference type="EMBL" id="KNY25307.1"/>
    </source>
</evidence>
<dbReference type="OrthoDB" id="9802195at2"/>
<dbReference type="AlphaFoldDB" id="A0A0L6JIM8"/>
<dbReference type="GO" id="GO:0005886">
    <property type="term" value="C:plasma membrane"/>
    <property type="evidence" value="ECO:0007669"/>
    <property type="project" value="TreeGrafter"/>
</dbReference>
<feature type="transmembrane region" description="Helical" evidence="6">
    <location>
        <begin position="143"/>
        <end position="159"/>
    </location>
</feature>
<protein>
    <submittedName>
        <fullName evidence="7">Cell cycle protein</fullName>
    </submittedName>
</protein>
<dbReference type="eggNOG" id="COG0772">
    <property type="taxonomic scope" value="Bacteria"/>
</dbReference>
<feature type="transmembrane region" description="Helical" evidence="6">
    <location>
        <begin position="245"/>
        <end position="265"/>
    </location>
</feature>
<dbReference type="NCBIfam" id="NF038403">
    <property type="entry name" value="perm_prefix_1"/>
    <property type="match status" value="1"/>
</dbReference>
<dbReference type="GO" id="GO:0008360">
    <property type="term" value="P:regulation of cell shape"/>
    <property type="evidence" value="ECO:0007669"/>
    <property type="project" value="UniProtKB-KW"/>
</dbReference>
<dbReference type="GO" id="GO:0015648">
    <property type="term" value="F:lipid-linked peptidoglycan transporter activity"/>
    <property type="evidence" value="ECO:0007669"/>
    <property type="project" value="TreeGrafter"/>
</dbReference>
<keyword evidence="5 6" id="KW-0472">Membrane</keyword>
<evidence type="ECO:0000256" key="4">
    <source>
        <dbReference type="ARBA" id="ARBA00022989"/>
    </source>
</evidence>
<gene>
    <name evidence="7" type="ORF">Bccel_0567</name>
</gene>
<feature type="transmembrane region" description="Helical" evidence="6">
    <location>
        <begin position="165"/>
        <end position="185"/>
    </location>
</feature>